<keyword evidence="4" id="KW-1185">Reference proteome</keyword>
<evidence type="ECO:0000313" key="3">
    <source>
        <dbReference type="EMBL" id="PLW07631.1"/>
    </source>
</evidence>
<feature type="signal peptide" evidence="2">
    <location>
        <begin position="1"/>
        <end position="23"/>
    </location>
</feature>
<dbReference type="EMBL" id="PGCJ01001213">
    <property type="protein sequence ID" value="PLW07631.1"/>
    <property type="molecule type" value="Genomic_DNA"/>
</dbReference>
<organism evidence="3 4">
    <name type="scientific">Puccinia coronata f. sp. avenae</name>
    <dbReference type="NCBI Taxonomy" id="200324"/>
    <lineage>
        <taxon>Eukaryota</taxon>
        <taxon>Fungi</taxon>
        <taxon>Dikarya</taxon>
        <taxon>Basidiomycota</taxon>
        <taxon>Pucciniomycotina</taxon>
        <taxon>Pucciniomycetes</taxon>
        <taxon>Pucciniales</taxon>
        <taxon>Pucciniaceae</taxon>
        <taxon>Puccinia</taxon>
    </lineage>
</organism>
<evidence type="ECO:0000256" key="2">
    <source>
        <dbReference type="SAM" id="SignalP"/>
    </source>
</evidence>
<dbReference type="Proteomes" id="UP000235388">
    <property type="component" value="Unassembled WGS sequence"/>
</dbReference>
<reference evidence="3 4" key="1">
    <citation type="submission" date="2017-11" db="EMBL/GenBank/DDBJ databases">
        <title>De novo assembly and phasing of dikaryotic genomes from two isolates of Puccinia coronata f. sp. avenae, the causal agent of oat crown rust.</title>
        <authorList>
            <person name="Miller M.E."/>
            <person name="Zhang Y."/>
            <person name="Omidvar V."/>
            <person name="Sperschneider J."/>
            <person name="Schwessinger B."/>
            <person name="Raley C."/>
            <person name="Palmer J.M."/>
            <person name="Garnica D."/>
            <person name="Upadhyaya N."/>
            <person name="Rathjen J."/>
            <person name="Taylor J.M."/>
            <person name="Park R.F."/>
            <person name="Dodds P.N."/>
            <person name="Hirsch C.D."/>
            <person name="Kianian S.F."/>
            <person name="Figueroa M."/>
        </authorList>
    </citation>
    <scope>NUCLEOTIDE SEQUENCE [LARGE SCALE GENOMIC DNA]</scope>
    <source>
        <strain evidence="3">12NC29</strain>
    </source>
</reference>
<protein>
    <submittedName>
        <fullName evidence="3">Uncharacterized protein</fullName>
    </submittedName>
</protein>
<keyword evidence="2" id="KW-0732">Signal</keyword>
<feature type="region of interest" description="Disordered" evidence="1">
    <location>
        <begin position="453"/>
        <end position="483"/>
    </location>
</feature>
<proteinExistence type="predicted"/>
<feature type="region of interest" description="Disordered" evidence="1">
    <location>
        <begin position="200"/>
        <end position="234"/>
    </location>
</feature>
<feature type="region of interest" description="Disordered" evidence="1">
    <location>
        <begin position="247"/>
        <end position="315"/>
    </location>
</feature>
<gene>
    <name evidence="3" type="ORF">PCANC_26291</name>
</gene>
<name>A0A2N5S333_9BASI</name>
<dbReference type="STRING" id="200324.A0A2N5S333"/>
<sequence length="675" mass="77013">MDLKNSGRSCLLTSLLMIIGVLSRLPELSPAEHRADVAGAPIPDDWTDLLEDWYRDECAREKENPIAASDHLMPAWAVQDPVTVKDLHLLSRPVAGSPPVSHHLFHIAPENEMHDAHSQTDSPTGTEADSNRLLEHGSNLWNTHIITDAVESDQRQITPHPITSTESGTPETSTGQPSSHTTLANARPHILALLENPDTSPLNQLTQLEPRRRKRTRPINLSDQSVRKQIHRRKQDQLFAELQIITSPVESDHRQSGPHRATSTRSGAPETSAGLPSSHTTPADAWPHILALPGNSDKSPLKQLTQPEPRRHTRTRRPKLIAKPVRKRKLIAKPVRKRIHSRKKDQLFAEFCARHSLENSIPLNSDTQLNPHLASSLRSTEELTEANRQQDMMKFDAELFVPLDPFNDVEKAEIKHFRDKINSLPSKLMILPENDFFFLRLLFRYRDFGQKEPTEAQCQHPEKTSLTKAQSPDPATEGLTQGRPAEYTEAVRRTQSILGVFDETHVKSWYQRWLVTTGVNLRISSKGRMFDHFSDDRYKDRMLPLYLLYVEMICSIVREESTTSKQIADELISAREQFVSLTKASLEPAKIKGNPTFKRMAKKLRTQVMSSNRYTRYAYAILWTYLHHWMLTKRHDVFECSPSKSPAHSVKEIFNNVFVYTYSSLYQKYAVKEIG</sequence>
<comment type="caution">
    <text evidence="3">The sequence shown here is derived from an EMBL/GenBank/DDBJ whole genome shotgun (WGS) entry which is preliminary data.</text>
</comment>
<dbReference type="AlphaFoldDB" id="A0A2N5S333"/>
<evidence type="ECO:0000256" key="1">
    <source>
        <dbReference type="SAM" id="MobiDB-lite"/>
    </source>
</evidence>
<feature type="region of interest" description="Disordered" evidence="1">
    <location>
        <begin position="151"/>
        <end position="182"/>
    </location>
</feature>
<feature type="chain" id="PRO_5014807942" evidence="2">
    <location>
        <begin position="24"/>
        <end position="675"/>
    </location>
</feature>
<evidence type="ECO:0000313" key="4">
    <source>
        <dbReference type="Proteomes" id="UP000235388"/>
    </source>
</evidence>
<feature type="compositionally biased region" description="Low complexity" evidence="1">
    <location>
        <begin position="163"/>
        <end position="175"/>
    </location>
</feature>
<dbReference type="OrthoDB" id="2497945at2759"/>
<feature type="compositionally biased region" description="Basic and acidic residues" evidence="1">
    <location>
        <begin position="453"/>
        <end position="465"/>
    </location>
</feature>
<accession>A0A2N5S333</accession>